<protein>
    <recommendedName>
        <fullName evidence="3">Myb-like domain-containing protein</fullName>
    </recommendedName>
</protein>
<dbReference type="AlphaFoldDB" id="A0A8T1WRF8"/>
<dbReference type="InterPro" id="IPR052450">
    <property type="entry name" value="TRBD-Containing_Protein"/>
</dbReference>
<dbReference type="EMBL" id="JAGDFL010000175">
    <property type="protein sequence ID" value="KAG7396036.1"/>
    <property type="molecule type" value="Genomic_DNA"/>
</dbReference>
<evidence type="ECO:0000256" key="1">
    <source>
        <dbReference type="ARBA" id="ARBA00023242"/>
    </source>
</evidence>
<evidence type="ECO:0000259" key="3">
    <source>
        <dbReference type="PROSITE" id="PS50090"/>
    </source>
</evidence>
<dbReference type="PROSITE" id="PS50090">
    <property type="entry name" value="MYB_LIKE"/>
    <property type="match status" value="1"/>
</dbReference>
<keyword evidence="1" id="KW-0539">Nucleus</keyword>
<feature type="region of interest" description="Disordered" evidence="2">
    <location>
        <begin position="225"/>
        <end position="280"/>
    </location>
</feature>
<name>A0A8T1WRF8_9STRA</name>
<dbReference type="InterPro" id="IPR001005">
    <property type="entry name" value="SANT/Myb"/>
</dbReference>
<dbReference type="SMART" id="SM00717">
    <property type="entry name" value="SANT"/>
    <property type="match status" value="1"/>
</dbReference>
<evidence type="ECO:0000313" key="4">
    <source>
        <dbReference type="EMBL" id="KAG7396036.1"/>
    </source>
</evidence>
<feature type="compositionally biased region" description="Low complexity" evidence="2">
    <location>
        <begin position="248"/>
        <end position="258"/>
    </location>
</feature>
<dbReference type="OrthoDB" id="608866at2759"/>
<evidence type="ECO:0000313" key="5">
    <source>
        <dbReference type="Proteomes" id="UP000693981"/>
    </source>
</evidence>
<dbReference type="Pfam" id="PF00249">
    <property type="entry name" value="Myb_DNA-binding"/>
    <property type="match status" value="1"/>
</dbReference>
<dbReference type="PANTHER" id="PTHR46734:SF1">
    <property type="entry name" value="TELOMERIC REPEAT-BINDING FACTOR 1"/>
    <property type="match status" value="1"/>
</dbReference>
<dbReference type="Proteomes" id="UP000693981">
    <property type="component" value="Unassembled WGS sequence"/>
</dbReference>
<dbReference type="PANTHER" id="PTHR46734">
    <property type="entry name" value="TELOMERIC REPEAT-BINDING FACTOR 1 TERF1"/>
    <property type="match status" value="1"/>
</dbReference>
<comment type="caution">
    <text evidence="4">The sequence shown here is derived from an EMBL/GenBank/DDBJ whole genome shotgun (WGS) entry which is preliminary data.</text>
</comment>
<feature type="region of interest" description="Disordered" evidence="2">
    <location>
        <begin position="299"/>
        <end position="356"/>
    </location>
</feature>
<proteinExistence type="predicted"/>
<gene>
    <name evidence="4" type="ORF">PHYBOEH_002859</name>
</gene>
<accession>A0A8T1WRF8</accession>
<reference evidence="4" key="1">
    <citation type="submission" date="2021-02" db="EMBL/GenBank/DDBJ databases">
        <authorList>
            <person name="Palmer J.M."/>
        </authorList>
    </citation>
    <scope>NUCLEOTIDE SEQUENCE</scope>
    <source>
        <strain evidence="4">SCRP23</strain>
    </source>
</reference>
<dbReference type="CDD" id="cd11660">
    <property type="entry name" value="SANT_TRF"/>
    <property type="match status" value="1"/>
</dbReference>
<evidence type="ECO:0000256" key="2">
    <source>
        <dbReference type="SAM" id="MobiDB-lite"/>
    </source>
</evidence>
<organism evidence="4 5">
    <name type="scientific">Phytophthora boehmeriae</name>
    <dbReference type="NCBI Taxonomy" id="109152"/>
    <lineage>
        <taxon>Eukaryota</taxon>
        <taxon>Sar</taxon>
        <taxon>Stramenopiles</taxon>
        <taxon>Oomycota</taxon>
        <taxon>Peronosporomycetes</taxon>
        <taxon>Peronosporales</taxon>
        <taxon>Peronosporaceae</taxon>
        <taxon>Phytophthora</taxon>
    </lineage>
</organism>
<sequence>MREALEAVGEFLSSCGALESANAVVEMLRKLGVELSESSPLRWRALVAAIRQELSADPMDFVFLFERLLQLQTMMPSEPSHALFQSPLFLHLLVERFAVAFEGLDAELFKLESEELCHAEGVYETCLLIKDRNQEESELTKFLAAFKRIFDQDEPKDCWDAFYERYRINDASFRRDMVRALNQVEAATLGPTKIELAFPSTDQTGSKRVPRALLENRFGGSRQEWRDLSEVNSVSTADSRHPEDGQQELEQAAQQPQATVTNGVSDEAQPSGPGERSESANWIWSANVPFSLNGEAVTSSLSEASDEPVVAERPVSARPPRSDSTARASRQETRRSVQRPDTSDDAGTTDVELSAPPIRRARKRWSKEEEGALLDGYRLYGSYKNVWVLIKTRYPDVLQDRSNVDLKDKYRNMLRYGKIPQVSATADA</sequence>
<keyword evidence="5" id="KW-1185">Reference proteome</keyword>
<feature type="domain" description="Myb-like" evidence="3">
    <location>
        <begin position="357"/>
        <end position="414"/>
    </location>
</feature>